<accession>A0A8K0SCB2</accession>
<dbReference type="EMBL" id="JAGPNK010000042">
    <property type="protein sequence ID" value="KAH7303032.1"/>
    <property type="molecule type" value="Genomic_DNA"/>
</dbReference>
<organism evidence="1 2">
    <name type="scientific">Stachybotrys elegans</name>
    <dbReference type="NCBI Taxonomy" id="80388"/>
    <lineage>
        <taxon>Eukaryota</taxon>
        <taxon>Fungi</taxon>
        <taxon>Dikarya</taxon>
        <taxon>Ascomycota</taxon>
        <taxon>Pezizomycotina</taxon>
        <taxon>Sordariomycetes</taxon>
        <taxon>Hypocreomycetidae</taxon>
        <taxon>Hypocreales</taxon>
        <taxon>Stachybotryaceae</taxon>
        <taxon>Stachybotrys</taxon>
    </lineage>
</organism>
<sequence>MPTAKGLFRLLPNELILQIAGLLPITDVLSLKSATYSSIRILQCRILPSGYLKSTGPFVNVDDLMDVMAKHGAAVSGSRALAYFLPGSAVNTSDWDIYVPPISTSVMAVKNALEHSGVTFESCLQRAARQLQRGSVFLTANQMISIAHEANHLKRAWLSQEQTVVDAVRRRYPALRNIGRYTRSNGSIGWMGDISPITIDANGLVSTMPRYEEGYPSTMAARVLYGSARKGGRTVPVQLVVGSLDPRKPSIAEPLYSTIFRSIFSFYASHVQCILTKHVAFHMYYMLAAQKTAYTWRVLQALQDKTEAAIQKYKQRGFQFTTAPRGADWNLRSAQDRYSCLIELEADGQCYPTQSQIRDLRWEHKGGSIRLIPQSTTVEARAELLKFGIISGQ</sequence>
<dbReference type="AlphaFoldDB" id="A0A8K0SCB2"/>
<reference evidence="1" key="1">
    <citation type="journal article" date="2021" name="Nat. Commun.">
        <title>Genetic determinants of endophytism in the Arabidopsis root mycobiome.</title>
        <authorList>
            <person name="Mesny F."/>
            <person name="Miyauchi S."/>
            <person name="Thiergart T."/>
            <person name="Pickel B."/>
            <person name="Atanasova L."/>
            <person name="Karlsson M."/>
            <person name="Huettel B."/>
            <person name="Barry K.W."/>
            <person name="Haridas S."/>
            <person name="Chen C."/>
            <person name="Bauer D."/>
            <person name="Andreopoulos W."/>
            <person name="Pangilinan J."/>
            <person name="LaButti K."/>
            <person name="Riley R."/>
            <person name="Lipzen A."/>
            <person name="Clum A."/>
            <person name="Drula E."/>
            <person name="Henrissat B."/>
            <person name="Kohler A."/>
            <person name="Grigoriev I.V."/>
            <person name="Martin F.M."/>
            <person name="Hacquard S."/>
        </authorList>
    </citation>
    <scope>NUCLEOTIDE SEQUENCE</scope>
    <source>
        <strain evidence="1">MPI-CAGE-CH-0235</strain>
    </source>
</reference>
<evidence type="ECO:0000313" key="1">
    <source>
        <dbReference type="EMBL" id="KAH7303032.1"/>
    </source>
</evidence>
<proteinExistence type="predicted"/>
<comment type="caution">
    <text evidence="1">The sequence shown here is derived from an EMBL/GenBank/DDBJ whole genome shotgun (WGS) entry which is preliminary data.</text>
</comment>
<dbReference type="Proteomes" id="UP000813444">
    <property type="component" value="Unassembled WGS sequence"/>
</dbReference>
<gene>
    <name evidence="1" type="ORF">B0I35DRAFT_365627</name>
</gene>
<evidence type="ECO:0000313" key="2">
    <source>
        <dbReference type="Proteomes" id="UP000813444"/>
    </source>
</evidence>
<keyword evidence="2" id="KW-1185">Reference proteome</keyword>
<protein>
    <submittedName>
        <fullName evidence="1">Uncharacterized protein</fullName>
    </submittedName>
</protein>
<dbReference type="OrthoDB" id="4883757at2759"/>
<name>A0A8K0SCB2_9HYPO</name>